<reference evidence="6 7" key="1">
    <citation type="journal article" date="2010" name="ISME J.">
        <title>Fine-scale evolution: genomic, phenotypic and ecological differentiation in two coexisting Salinibacter ruber strains.</title>
        <authorList>
            <person name="Pena A."/>
            <person name="Teeling H."/>
            <person name="Huerta-Cepas J."/>
            <person name="Santos F."/>
            <person name="Yarza P."/>
            <person name="Brito-Echeverria J."/>
            <person name="Lucio M."/>
            <person name="Schmitt-Kopplin P."/>
            <person name="Meseguer I."/>
            <person name="Schenowitz C."/>
            <person name="Dossat C."/>
            <person name="Barbe V."/>
            <person name="Dopazo J."/>
            <person name="Rossello-Mora R."/>
            <person name="Schuler M."/>
            <person name="Glockner F.O."/>
            <person name="Amann R."/>
            <person name="Gabaldon T."/>
            <person name="Anton J."/>
        </authorList>
    </citation>
    <scope>NUCLEOTIDE SEQUENCE [LARGE SCALE GENOMIC DNA]</scope>
    <source>
        <strain evidence="6 7">M8</strain>
    </source>
</reference>
<dbReference type="PATRIC" id="fig|761659.10.peg.1703"/>
<dbReference type="GO" id="GO:0005524">
    <property type="term" value="F:ATP binding"/>
    <property type="evidence" value="ECO:0007669"/>
    <property type="project" value="UniProtKB-KW"/>
</dbReference>
<dbReference type="PROSITE" id="PS50893">
    <property type="entry name" value="ABC_TRANSPORTER_2"/>
    <property type="match status" value="1"/>
</dbReference>
<keyword evidence="2" id="KW-0547">Nucleotide-binding</keyword>
<dbReference type="InterPro" id="IPR003439">
    <property type="entry name" value="ABC_transporter-like_ATP-bd"/>
</dbReference>
<dbReference type="Pfam" id="PF00005">
    <property type="entry name" value="ABC_tran"/>
    <property type="match status" value="1"/>
</dbReference>
<dbReference type="SUPFAM" id="SSF52540">
    <property type="entry name" value="P-loop containing nucleoside triphosphate hydrolases"/>
    <property type="match status" value="1"/>
</dbReference>
<dbReference type="PANTHER" id="PTHR45772:SF10">
    <property type="entry name" value="LIPOPOLYSACCHARIDE EXPORT SYSTEM ATP-BINDING PROTEIN LPTB"/>
    <property type="match status" value="1"/>
</dbReference>
<organism evidence="6 7">
    <name type="scientific">Salinibacter ruber (strain M8)</name>
    <dbReference type="NCBI Taxonomy" id="761659"/>
    <lineage>
        <taxon>Bacteria</taxon>
        <taxon>Pseudomonadati</taxon>
        <taxon>Rhodothermota</taxon>
        <taxon>Rhodothermia</taxon>
        <taxon>Rhodothermales</taxon>
        <taxon>Salinibacteraceae</taxon>
        <taxon>Salinibacter</taxon>
    </lineage>
</organism>
<evidence type="ECO:0000256" key="2">
    <source>
        <dbReference type="ARBA" id="ARBA00022741"/>
    </source>
</evidence>
<evidence type="ECO:0000313" key="6">
    <source>
        <dbReference type="EMBL" id="CBH24478.1"/>
    </source>
</evidence>
<dbReference type="Proteomes" id="UP000000933">
    <property type="component" value="Chromosome"/>
</dbReference>
<evidence type="ECO:0000313" key="7">
    <source>
        <dbReference type="Proteomes" id="UP000000933"/>
    </source>
</evidence>
<proteinExistence type="predicted"/>
<sequence length="374" mass="40806">MDASTAPDPRRAAPGRPGAAAARSRAGASRPPGGRAGASVGRRGNVGLWGRLDRPDRDRTAVPRRPHARVPPAGDGARTFVFGLYGSGPGSPARLPAIPPAVRHPQHNAQSRLMSSSSPDGSFVDRDASGEPATLAARHLTKRYDKRAVVDDVSLDVNQGEIVGLLGPNGAGKTTTFHMIVGMIRPNEGSIHLEDDDITRLPMYKRARRGVGYLAQETSVFRELTVEDNLHAVLEFQSMSDADRTARVESLIEEFGLERVRYSKGYELSGGERRRTEIARALSTRPRFFLLDEPFAGVDPIAVEDIQSIVAGLQERGIGVLITDHNVHETLAITDRAYLLYEGHILKHGTAEELAADPEVRKRYLGEKFSLERY</sequence>
<evidence type="ECO:0000259" key="5">
    <source>
        <dbReference type="PROSITE" id="PS50893"/>
    </source>
</evidence>
<evidence type="ECO:0000256" key="4">
    <source>
        <dbReference type="SAM" id="MobiDB-lite"/>
    </source>
</evidence>
<evidence type="ECO:0000256" key="3">
    <source>
        <dbReference type="ARBA" id="ARBA00022840"/>
    </source>
</evidence>
<evidence type="ECO:0000256" key="1">
    <source>
        <dbReference type="ARBA" id="ARBA00022448"/>
    </source>
</evidence>
<dbReference type="InterPro" id="IPR027417">
    <property type="entry name" value="P-loop_NTPase"/>
</dbReference>
<feature type="compositionally biased region" description="Low complexity" evidence="4">
    <location>
        <begin position="12"/>
        <end position="46"/>
    </location>
</feature>
<dbReference type="GO" id="GO:0016887">
    <property type="term" value="F:ATP hydrolysis activity"/>
    <property type="evidence" value="ECO:0007669"/>
    <property type="project" value="InterPro"/>
</dbReference>
<accession>D5H8X3</accession>
<feature type="domain" description="ABC transporter" evidence="5">
    <location>
        <begin position="135"/>
        <end position="367"/>
    </location>
</feature>
<dbReference type="GO" id="GO:0043190">
    <property type="term" value="C:ATP-binding cassette (ABC) transporter complex"/>
    <property type="evidence" value="ECO:0007669"/>
    <property type="project" value="InterPro"/>
</dbReference>
<dbReference type="EMBL" id="FP565814">
    <property type="protein sequence ID" value="CBH24478.1"/>
    <property type="molecule type" value="Genomic_DNA"/>
</dbReference>
<dbReference type="InterPro" id="IPR051120">
    <property type="entry name" value="ABC_AA/LPS_Transport"/>
</dbReference>
<name>D5H8X3_SALRM</name>
<protein>
    <submittedName>
        <fullName evidence="6">ABC transporter ATP-binding protein</fullName>
    </submittedName>
</protein>
<reference evidence="7" key="2">
    <citation type="submission" date="2010-04" db="EMBL/GenBank/DDBJ databases">
        <title>Genome sequence of Salinibacter ruber M8.</title>
        <authorList>
            <consortium name="Genoscope"/>
        </authorList>
    </citation>
    <scope>NUCLEOTIDE SEQUENCE [LARGE SCALE GENOMIC DNA]</scope>
    <source>
        <strain evidence="7">M8</strain>
    </source>
</reference>
<gene>
    <name evidence="6" type="ordered locus">SRM_01557</name>
</gene>
<dbReference type="Gene3D" id="3.40.50.300">
    <property type="entry name" value="P-loop containing nucleotide triphosphate hydrolases"/>
    <property type="match status" value="1"/>
</dbReference>
<dbReference type="NCBIfam" id="TIGR04406">
    <property type="entry name" value="LPS_export_lptB"/>
    <property type="match status" value="1"/>
</dbReference>
<keyword evidence="1" id="KW-0813">Transport</keyword>
<dbReference type="PANTHER" id="PTHR45772">
    <property type="entry name" value="CONSERVED COMPONENT OF ABC TRANSPORTER FOR NATURAL AMINO ACIDS-RELATED"/>
    <property type="match status" value="1"/>
</dbReference>
<dbReference type="KEGG" id="srm:SRM_01557"/>
<dbReference type="FunFam" id="3.40.50.300:FF:000151">
    <property type="entry name" value="Lipopolysaccharide ABC transporter ATP-binding protein"/>
    <property type="match status" value="1"/>
</dbReference>
<keyword evidence="3 6" id="KW-0067">ATP-binding</keyword>
<dbReference type="InterPro" id="IPR003593">
    <property type="entry name" value="AAA+_ATPase"/>
</dbReference>
<feature type="region of interest" description="Disordered" evidence="4">
    <location>
        <begin position="1"/>
        <end position="77"/>
    </location>
</feature>
<feature type="compositionally biased region" description="Basic and acidic residues" evidence="4">
    <location>
        <begin position="51"/>
        <end position="61"/>
    </location>
</feature>
<dbReference type="SMART" id="SM00382">
    <property type="entry name" value="AAA"/>
    <property type="match status" value="1"/>
</dbReference>
<dbReference type="CDD" id="cd03218">
    <property type="entry name" value="ABC_YhbG"/>
    <property type="match status" value="1"/>
</dbReference>
<dbReference type="InterPro" id="IPR030921">
    <property type="entry name" value="LPS_export_LptB"/>
</dbReference>
<dbReference type="HOGENOM" id="CLU_739423_0_0_10"/>
<dbReference type="GO" id="GO:0055085">
    <property type="term" value="P:transmembrane transport"/>
    <property type="evidence" value="ECO:0007669"/>
    <property type="project" value="InterPro"/>
</dbReference>
<dbReference type="AlphaFoldDB" id="D5H8X3"/>